<dbReference type="EMBL" id="CP108084">
    <property type="protein sequence ID" value="WUP52977.1"/>
    <property type="molecule type" value="Genomic_DNA"/>
</dbReference>
<feature type="transmembrane region" description="Helical" evidence="2">
    <location>
        <begin position="217"/>
        <end position="236"/>
    </location>
</feature>
<keyword evidence="3" id="KW-0732">Signal</keyword>
<evidence type="ECO:0000313" key="5">
    <source>
        <dbReference type="Proteomes" id="UP001432190"/>
    </source>
</evidence>
<feature type="region of interest" description="Disordered" evidence="1">
    <location>
        <begin position="164"/>
        <end position="186"/>
    </location>
</feature>
<feature type="region of interest" description="Disordered" evidence="1">
    <location>
        <begin position="242"/>
        <end position="366"/>
    </location>
</feature>
<dbReference type="RefSeq" id="WP_328853753.1">
    <property type="nucleotide sequence ID" value="NZ_CP108084.1"/>
</dbReference>
<reference evidence="4" key="1">
    <citation type="submission" date="2022-10" db="EMBL/GenBank/DDBJ databases">
        <title>The complete genomes of actinobacterial strains from the NBC collection.</title>
        <authorList>
            <person name="Joergensen T.S."/>
            <person name="Alvarez Arevalo M."/>
            <person name="Sterndorff E.B."/>
            <person name="Faurdal D."/>
            <person name="Vuksanovic O."/>
            <person name="Mourched A.-S."/>
            <person name="Charusanti P."/>
            <person name="Shaw S."/>
            <person name="Blin K."/>
            <person name="Weber T."/>
        </authorList>
    </citation>
    <scope>NUCLEOTIDE SEQUENCE</scope>
    <source>
        <strain evidence="4">NBC_00256</strain>
    </source>
</reference>
<name>A0ABZ1SI73_9ACTN</name>
<keyword evidence="2" id="KW-1133">Transmembrane helix</keyword>
<dbReference type="Proteomes" id="UP001432190">
    <property type="component" value="Chromosome"/>
</dbReference>
<evidence type="ECO:0000256" key="2">
    <source>
        <dbReference type="SAM" id="Phobius"/>
    </source>
</evidence>
<evidence type="ECO:0000256" key="1">
    <source>
        <dbReference type="SAM" id="MobiDB-lite"/>
    </source>
</evidence>
<feature type="compositionally biased region" description="Low complexity" evidence="1">
    <location>
        <begin position="342"/>
        <end position="353"/>
    </location>
</feature>
<evidence type="ECO:0000313" key="4">
    <source>
        <dbReference type="EMBL" id="WUP52977.1"/>
    </source>
</evidence>
<sequence length="366" mass="36031">MSVGRHAARLATVCAVLGGLVLLGGSPALADDDSVRVRSADSFRAGGSAQTVNVEVRRRSDGCVLLRTALGFRLEGLDARQVSVQVNYGGRWFPVPAGGSGTVTTTQTAPAKPKLCKGKGITVRYRVAFAAGTPGGRLSVTGEASNAAGGSLGRDTVSARVLGSRASASPTPSKTPSPTPSPSEAVVDDAATPAALAAPTGGPSTTNTKESSGMSPIMFVGLGLVAIGALLIVLLFRRSREDKEPTGGVVPPRVGNPGGTTYRSGGGPLAAPARPGPVYGQPPAAGGVYGTPAPRPTGGAVYGTRPASGPAPTPTSGAPVAPTSGAPAAPVPRTPVTPATPPAAGTPGAPAGEGPDHTVFMPRLPG</sequence>
<keyword evidence="2" id="KW-0812">Transmembrane</keyword>
<protein>
    <recommendedName>
        <fullName evidence="6">LPXTG cell wall anchor domain-containing protein</fullName>
    </recommendedName>
</protein>
<organism evidence="4 5">
    <name type="scientific">Micromonospora globbae</name>
    <dbReference type="NCBI Taxonomy" id="1894969"/>
    <lineage>
        <taxon>Bacteria</taxon>
        <taxon>Bacillati</taxon>
        <taxon>Actinomycetota</taxon>
        <taxon>Actinomycetes</taxon>
        <taxon>Micromonosporales</taxon>
        <taxon>Micromonosporaceae</taxon>
        <taxon>Micromonospora</taxon>
    </lineage>
</organism>
<accession>A0ABZ1SI73</accession>
<keyword evidence="5" id="KW-1185">Reference proteome</keyword>
<evidence type="ECO:0008006" key="6">
    <source>
        <dbReference type="Google" id="ProtNLM"/>
    </source>
</evidence>
<feature type="signal peptide" evidence="3">
    <location>
        <begin position="1"/>
        <end position="30"/>
    </location>
</feature>
<evidence type="ECO:0000256" key="3">
    <source>
        <dbReference type="SAM" id="SignalP"/>
    </source>
</evidence>
<proteinExistence type="predicted"/>
<keyword evidence="2" id="KW-0472">Membrane</keyword>
<feature type="compositionally biased region" description="Low complexity" evidence="1">
    <location>
        <begin position="246"/>
        <end position="261"/>
    </location>
</feature>
<feature type="chain" id="PRO_5047078334" description="LPXTG cell wall anchor domain-containing protein" evidence="3">
    <location>
        <begin position="31"/>
        <end position="366"/>
    </location>
</feature>
<feature type="compositionally biased region" description="Pro residues" evidence="1">
    <location>
        <begin position="329"/>
        <end position="341"/>
    </location>
</feature>
<gene>
    <name evidence="4" type="ORF">OG994_19795</name>
</gene>